<dbReference type="PANTHER" id="PTHR11803">
    <property type="entry name" value="2-IMINOBUTANOATE/2-IMINOPROPANOATE DEAMINASE RIDA"/>
    <property type="match status" value="1"/>
</dbReference>
<dbReference type="Proteomes" id="UP000273252">
    <property type="component" value="Unassembled WGS sequence"/>
</dbReference>
<dbReference type="CDD" id="cd00448">
    <property type="entry name" value="YjgF_YER057c_UK114_family"/>
    <property type="match status" value="1"/>
</dbReference>
<dbReference type="Gene3D" id="3.30.1330.40">
    <property type="entry name" value="RutC-like"/>
    <property type="match status" value="1"/>
</dbReference>
<dbReference type="AlphaFoldDB" id="A0A3A6QMN8"/>
<proteinExistence type="inferred from homology"/>
<protein>
    <submittedName>
        <fullName evidence="2">RidA family protein</fullName>
    </submittedName>
</protein>
<evidence type="ECO:0000313" key="3">
    <source>
        <dbReference type="Proteomes" id="UP000273252"/>
    </source>
</evidence>
<dbReference type="InterPro" id="IPR035959">
    <property type="entry name" value="RutC-like_sf"/>
</dbReference>
<evidence type="ECO:0000313" key="2">
    <source>
        <dbReference type="EMBL" id="RJX68335.1"/>
    </source>
</evidence>
<dbReference type="EMBL" id="QVMU01000021">
    <property type="protein sequence ID" value="RJX68335.1"/>
    <property type="molecule type" value="Genomic_DNA"/>
</dbReference>
<evidence type="ECO:0000256" key="1">
    <source>
        <dbReference type="ARBA" id="ARBA00010552"/>
    </source>
</evidence>
<gene>
    <name evidence="2" type="ORF">DZ860_17575</name>
</gene>
<comment type="caution">
    <text evidence="2">The sequence shown here is derived from an EMBL/GenBank/DDBJ whole genome shotgun (WGS) entry which is preliminary data.</text>
</comment>
<dbReference type="InterPro" id="IPR006175">
    <property type="entry name" value="YjgF/YER057c/UK114"/>
</dbReference>
<reference evidence="2 3" key="1">
    <citation type="submission" date="2018-08" db="EMBL/GenBank/DDBJ databases">
        <title>Vibrio isolated from the Eastern China Marginal Seas.</title>
        <authorList>
            <person name="Li Y."/>
        </authorList>
    </citation>
    <scope>NUCLEOTIDE SEQUENCE [LARGE SCALE GENOMIC DNA]</scope>
    <source>
        <strain evidence="2 3">BEI233</strain>
    </source>
</reference>
<dbReference type="GO" id="GO:0019239">
    <property type="term" value="F:deaminase activity"/>
    <property type="evidence" value="ECO:0007669"/>
    <property type="project" value="TreeGrafter"/>
</dbReference>
<organism evidence="2 3">
    <name type="scientific">Vibrio sinensis</name>
    <dbReference type="NCBI Taxonomy" id="2302434"/>
    <lineage>
        <taxon>Bacteria</taxon>
        <taxon>Pseudomonadati</taxon>
        <taxon>Pseudomonadota</taxon>
        <taxon>Gammaproteobacteria</taxon>
        <taxon>Vibrionales</taxon>
        <taxon>Vibrionaceae</taxon>
        <taxon>Vibrio</taxon>
    </lineage>
</organism>
<dbReference type="PANTHER" id="PTHR11803:SF58">
    <property type="entry name" value="PROTEIN HMF1-RELATED"/>
    <property type="match status" value="1"/>
</dbReference>
<keyword evidence="3" id="KW-1185">Reference proteome</keyword>
<comment type="similarity">
    <text evidence="1">Belongs to the RutC family.</text>
</comment>
<dbReference type="Pfam" id="PF01042">
    <property type="entry name" value="Ribonuc_L-PSP"/>
    <property type="match status" value="1"/>
</dbReference>
<dbReference type="GO" id="GO:0005829">
    <property type="term" value="C:cytosol"/>
    <property type="evidence" value="ECO:0007669"/>
    <property type="project" value="TreeGrafter"/>
</dbReference>
<sequence length="133" mass="14611">MNKQNKKHPVKTALFASKAPLEWAIVNNGTLYTAQIPIDETGAVVAGGIEAQTRQTFNNLVHTLECAGESLDSVLQVLIYVTDREYLKTVNSVYAEYFEAPYPNRAAMVVAGLAREEMLVEFVVYASASQPEA</sequence>
<accession>A0A3A6QMN8</accession>
<dbReference type="SUPFAM" id="SSF55298">
    <property type="entry name" value="YjgF-like"/>
    <property type="match status" value="1"/>
</dbReference>
<dbReference type="OrthoDB" id="9803101at2"/>
<name>A0A3A6QMN8_9VIBR</name>
<dbReference type="RefSeq" id="WP_120033912.1">
    <property type="nucleotide sequence ID" value="NZ_QVMU01000021.1"/>
</dbReference>